<evidence type="ECO:0000313" key="2">
    <source>
        <dbReference type="Proteomes" id="UP000054926"/>
    </source>
</evidence>
<dbReference type="EMBL" id="LNYY01000021">
    <property type="protein sequence ID" value="KTD66846.1"/>
    <property type="molecule type" value="Genomic_DNA"/>
</dbReference>
<comment type="caution">
    <text evidence="1">The sequence shown here is derived from an EMBL/GenBank/DDBJ whole genome shotgun (WGS) entry which is preliminary data.</text>
</comment>
<sequence>MAYIKFNQVTEARSKIMARLSQLGLEPDEDMMHTLEANPQYLNRLTSLFKALKKYNIALNDKLHKTIASNAANAGYVVHLLEFMHEAGIDTAIIAPEVLFQVAKSETTLIHGIRQLIAHNAIGTANLKLMFSYPEQSYLLADLIINFQAHAYPTEKIVEKLGKFHSKKMNTVIELLTLLLNKNLYYSECLDIFLAQQEHISNIYEGAKKLAVENKLAASYLDTIGKAPKNANILANIILLLHSTSLIDYKKTEDLLIASRLGAGAFHLLMHLQQAGILDAEHYKKVCQHNPILNKPEVIESLSNLPLFVAFEKGELEQMLILITKEPGSDTDCNELIEMIQKHVLTITPHL</sequence>
<reference evidence="1 2" key="1">
    <citation type="submission" date="2015-11" db="EMBL/GenBank/DDBJ databases">
        <title>Genomic analysis of 38 Legionella species identifies large and diverse effector repertoires.</title>
        <authorList>
            <person name="Burstein D."/>
            <person name="Amaro F."/>
            <person name="Zusman T."/>
            <person name="Lifshitz Z."/>
            <person name="Cohen O."/>
            <person name="Gilbert J.A."/>
            <person name="Pupko T."/>
            <person name="Shuman H.A."/>
            <person name="Segal G."/>
        </authorList>
    </citation>
    <scope>NUCLEOTIDE SEQUENCE [LARGE SCALE GENOMIC DNA]</scope>
    <source>
        <strain evidence="1 2">IMVS3376</strain>
    </source>
</reference>
<dbReference type="Proteomes" id="UP000054926">
    <property type="component" value="Unassembled WGS sequence"/>
</dbReference>
<dbReference type="AlphaFoldDB" id="A0A0W0ZDG1"/>
<accession>A0A0W0ZDG1</accession>
<protein>
    <submittedName>
        <fullName evidence="1">Uncharacterized protein</fullName>
    </submittedName>
</protein>
<dbReference type="PATRIC" id="fig|947033.5.peg.3234"/>
<name>A0A0W0ZDG1_9GAMM</name>
<dbReference type="RefSeq" id="WP_058511898.1">
    <property type="nucleotide sequence ID" value="NZ_DAIOMV010000004.1"/>
</dbReference>
<gene>
    <name evidence="1" type="ORF">Lste_3052</name>
</gene>
<proteinExistence type="predicted"/>
<dbReference type="OrthoDB" id="5652644at2"/>
<organism evidence="1 2">
    <name type="scientific">Legionella steelei</name>
    <dbReference type="NCBI Taxonomy" id="947033"/>
    <lineage>
        <taxon>Bacteria</taxon>
        <taxon>Pseudomonadati</taxon>
        <taxon>Pseudomonadota</taxon>
        <taxon>Gammaproteobacteria</taxon>
        <taxon>Legionellales</taxon>
        <taxon>Legionellaceae</taxon>
        <taxon>Legionella</taxon>
    </lineage>
</organism>
<keyword evidence="2" id="KW-1185">Reference proteome</keyword>
<evidence type="ECO:0000313" key="1">
    <source>
        <dbReference type="EMBL" id="KTD66846.1"/>
    </source>
</evidence>